<dbReference type="KEGG" id="pcz:PCL1606_30940"/>
<evidence type="ECO:0000313" key="2">
    <source>
        <dbReference type="Proteomes" id="UP000032748"/>
    </source>
</evidence>
<evidence type="ECO:0000313" key="1">
    <source>
        <dbReference type="EMBL" id="AKA24546.1"/>
    </source>
</evidence>
<dbReference type="EMBL" id="CP011110">
    <property type="protein sequence ID" value="AKA24546.1"/>
    <property type="molecule type" value="Genomic_DNA"/>
</dbReference>
<organism evidence="1 2">
    <name type="scientific">Pseudomonas chlororaphis</name>
    <dbReference type="NCBI Taxonomy" id="587753"/>
    <lineage>
        <taxon>Bacteria</taxon>
        <taxon>Pseudomonadati</taxon>
        <taxon>Pseudomonadota</taxon>
        <taxon>Gammaproteobacteria</taxon>
        <taxon>Pseudomonadales</taxon>
        <taxon>Pseudomonadaceae</taxon>
        <taxon>Pseudomonas</taxon>
    </lineage>
</organism>
<gene>
    <name evidence="1" type="ORF">PCL1606_30940</name>
</gene>
<reference evidence="1 2" key="1">
    <citation type="journal article" date="2015" name="Mol. Plant Microbe Interact.">
        <title>Comparative Genomic Analysis of Pseudomonas chlororaphis PCL1606 Reveals New Insight into Antifungal Compounds Involved in Biocontrol.</title>
        <authorList>
            <person name="Calderon C.E."/>
            <person name="Ramos C."/>
            <person name="de Vicente A."/>
            <person name="Cazorla F.M."/>
        </authorList>
    </citation>
    <scope>NUCLEOTIDE SEQUENCE [LARGE SCALE GENOMIC DNA]</scope>
    <source>
        <strain evidence="1 2">PCL1606</strain>
    </source>
</reference>
<sequence length="56" mass="5884">MCSGRQVIAHRQNPSLFLLGWEQQADTGATALAGQWSKLSSCVTGLAKKAMGHGAL</sequence>
<name>A0A0D5XZP8_9PSED</name>
<dbReference type="Proteomes" id="UP000032748">
    <property type="component" value="Chromosome"/>
</dbReference>
<dbReference type="AlphaFoldDB" id="A0A0D5XZP8"/>
<protein>
    <submittedName>
        <fullName evidence="1">Uncharacterized protein</fullName>
    </submittedName>
</protein>
<proteinExistence type="predicted"/>
<accession>A0A0D5XZP8</accession>